<reference evidence="4" key="1">
    <citation type="submission" date="2022-07" db="EMBL/GenBank/DDBJ databases">
        <title>Phylogenomic reconstructions and comparative analyses of Kickxellomycotina fungi.</title>
        <authorList>
            <person name="Reynolds N.K."/>
            <person name="Stajich J.E."/>
            <person name="Barry K."/>
            <person name="Grigoriev I.V."/>
            <person name="Crous P."/>
            <person name="Smith M.E."/>
        </authorList>
    </citation>
    <scope>NUCLEOTIDE SEQUENCE</scope>
    <source>
        <strain evidence="4">RSA 861</strain>
    </source>
</reference>
<dbReference type="Pfam" id="PF00076">
    <property type="entry name" value="RRM_1"/>
    <property type="match status" value="1"/>
</dbReference>
<evidence type="ECO:0000259" key="3">
    <source>
        <dbReference type="PROSITE" id="PS50102"/>
    </source>
</evidence>
<dbReference type="GO" id="GO:0005737">
    <property type="term" value="C:cytoplasm"/>
    <property type="evidence" value="ECO:0007669"/>
    <property type="project" value="TreeGrafter"/>
</dbReference>
<dbReference type="GO" id="GO:0003729">
    <property type="term" value="F:mRNA binding"/>
    <property type="evidence" value="ECO:0007669"/>
    <property type="project" value="TreeGrafter"/>
</dbReference>
<dbReference type="PROSITE" id="PS50102">
    <property type="entry name" value="RRM"/>
    <property type="match status" value="1"/>
</dbReference>
<dbReference type="PANTHER" id="PTHR23003:SF3">
    <property type="entry name" value="FI21236P1-RELATED"/>
    <property type="match status" value="1"/>
</dbReference>
<evidence type="ECO:0000313" key="4">
    <source>
        <dbReference type="EMBL" id="KAJ1910716.1"/>
    </source>
</evidence>
<sequence length="159" mass="18028">MTLSQVFRLSTRQPLVISPAFRVLPITWSRPYTADERPAPVEERGIYVKNLPWKTSWDEVALLFSEFGQVLRLNLPRAPNNKGSGEGLRMLGHAFVNMQKEDAFRAVDKLNGFNFKGRTLHVSLTRSLPKVSTDRVDHRTLKTRVTSYGPRPGKPGPKD</sequence>
<dbReference type="PANTHER" id="PTHR23003">
    <property type="entry name" value="RNA RECOGNITION MOTIF RRM DOMAIN CONTAINING PROTEIN"/>
    <property type="match status" value="1"/>
</dbReference>
<dbReference type="InterPro" id="IPR000504">
    <property type="entry name" value="RRM_dom"/>
</dbReference>
<dbReference type="GO" id="GO:0005634">
    <property type="term" value="C:nucleus"/>
    <property type="evidence" value="ECO:0007669"/>
    <property type="project" value="TreeGrafter"/>
</dbReference>
<feature type="domain" description="RRM" evidence="3">
    <location>
        <begin position="44"/>
        <end position="127"/>
    </location>
</feature>
<dbReference type="Gene3D" id="3.30.70.330">
    <property type="match status" value="1"/>
</dbReference>
<accession>A0A9W7ZQ96</accession>
<organism evidence="4 5">
    <name type="scientific">Tieghemiomyces parasiticus</name>
    <dbReference type="NCBI Taxonomy" id="78921"/>
    <lineage>
        <taxon>Eukaryota</taxon>
        <taxon>Fungi</taxon>
        <taxon>Fungi incertae sedis</taxon>
        <taxon>Zoopagomycota</taxon>
        <taxon>Kickxellomycotina</taxon>
        <taxon>Dimargaritomycetes</taxon>
        <taxon>Dimargaritales</taxon>
        <taxon>Dimargaritaceae</taxon>
        <taxon>Tieghemiomyces</taxon>
    </lineage>
</organism>
<protein>
    <recommendedName>
        <fullName evidence="3">RRM domain-containing protein</fullName>
    </recommendedName>
</protein>
<keyword evidence="5" id="KW-1185">Reference proteome</keyword>
<evidence type="ECO:0000313" key="5">
    <source>
        <dbReference type="Proteomes" id="UP001150569"/>
    </source>
</evidence>
<evidence type="ECO:0000256" key="1">
    <source>
        <dbReference type="ARBA" id="ARBA00022884"/>
    </source>
</evidence>
<keyword evidence="1 2" id="KW-0694">RNA-binding</keyword>
<proteinExistence type="predicted"/>
<dbReference type="Proteomes" id="UP001150569">
    <property type="component" value="Unassembled WGS sequence"/>
</dbReference>
<gene>
    <name evidence="4" type="ORF">IWQ60_010510</name>
</gene>
<dbReference type="SUPFAM" id="SSF54928">
    <property type="entry name" value="RNA-binding domain, RBD"/>
    <property type="match status" value="1"/>
</dbReference>
<dbReference type="SMART" id="SM00360">
    <property type="entry name" value="RRM"/>
    <property type="match status" value="1"/>
</dbReference>
<dbReference type="CDD" id="cd00590">
    <property type="entry name" value="RRM_SF"/>
    <property type="match status" value="1"/>
</dbReference>
<name>A0A9W7ZQ96_9FUNG</name>
<evidence type="ECO:0000256" key="2">
    <source>
        <dbReference type="PROSITE-ProRule" id="PRU00176"/>
    </source>
</evidence>
<dbReference type="InterPro" id="IPR050374">
    <property type="entry name" value="RRT5_SRSF_SR"/>
</dbReference>
<dbReference type="AlphaFoldDB" id="A0A9W7ZQ96"/>
<dbReference type="OrthoDB" id="439808at2759"/>
<dbReference type="InterPro" id="IPR035979">
    <property type="entry name" value="RBD_domain_sf"/>
</dbReference>
<dbReference type="InterPro" id="IPR012677">
    <property type="entry name" value="Nucleotide-bd_a/b_plait_sf"/>
</dbReference>
<comment type="caution">
    <text evidence="4">The sequence shown here is derived from an EMBL/GenBank/DDBJ whole genome shotgun (WGS) entry which is preliminary data.</text>
</comment>
<dbReference type="EMBL" id="JANBPT010001015">
    <property type="protein sequence ID" value="KAJ1910716.1"/>
    <property type="molecule type" value="Genomic_DNA"/>
</dbReference>
<dbReference type="GO" id="GO:1990904">
    <property type="term" value="C:ribonucleoprotein complex"/>
    <property type="evidence" value="ECO:0007669"/>
    <property type="project" value="TreeGrafter"/>
</dbReference>